<feature type="domain" description="Protein kinase" evidence="4">
    <location>
        <begin position="177"/>
        <end position="494"/>
    </location>
</feature>
<accession>A0AAD7VBB0</accession>
<feature type="compositionally biased region" description="Polar residues" evidence="3">
    <location>
        <begin position="370"/>
        <end position="379"/>
    </location>
</feature>
<dbReference type="EMBL" id="JARTCD010000004">
    <property type="protein sequence ID" value="KAJ8662502.1"/>
    <property type="molecule type" value="Genomic_DNA"/>
</dbReference>
<dbReference type="RefSeq" id="XP_058347415.1">
    <property type="nucleotide sequence ID" value="XM_058481558.1"/>
</dbReference>
<keyword evidence="1" id="KW-0547">Nucleotide-binding</keyword>
<protein>
    <recommendedName>
        <fullName evidence="4">Protein kinase domain-containing protein</fullName>
    </recommendedName>
</protein>
<keyword evidence="2" id="KW-0067">ATP-binding</keyword>
<organism evidence="5 6">
    <name type="scientific">Lichtheimia ornata</name>
    <dbReference type="NCBI Taxonomy" id="688661"/>
    <lineage>
        <taxon>Eukaryota</taxon>
        <taxon>Fungi</taxon>
        <taxon>Fungi incertae sedis</taxon>
        <taxon>Mucoromycota</taxon>
        <taxon>Mucoromycotina</taxon>
        <taxon>Mucoromycetes</taxon>
        <taxon>Mucorales</taxon>
        <taxon>Lichtheimiaceae</taxon>
        <taxon>Lichtheimia</taxon>
    </lineage>
</organism>
<dbReference type="InterPro" id="IPR051681">
    <property type="entry name" value="Ser/Thr_Kinases-Pseudokinases"/>
</dbReference>
<reference evidence="5 6" key="1">
    <citation type="submission" date="2023-03" db="EMBL/GenBank/DDBJ databases">
        <title>Genome sequence of Lichtheimia ornata CBS 291.66.</title>
        <authorList>
            <person name="Mohabir J.T."/>
            <person name="Shea T.P."/>
            <person name="Kurbessoian T."/>
            <person name="Berby B."/>
            <person name="Fontaine J."/>
            <person name="Livny J."/>
            <person name="Gnirke A."/>
            <person name="Stajich J.E."/>
            <person name="Cuomo C.A."/>
        </authorList>
    </citation>
    <scope>NUCLEOTIDE SEQUENCE [LARGE SCALE GENOMIC DNA]</scope>
    <source>
        <strain evidence="5">CBS 291.66</strain>
    </source>
</reference>
<dbReference type="InterPro" id="IPR000719">
    <property type="entry name" value="Prot_kinase_dom"/>
</dbReference>
<name>A0AAD7VBB0_9FUNG</name>
<dbReference type="PANTHER" id="PTHR44329">
    <property type="entry name" value="SERINE/THREONINE-PROTEIN KINASE TNNI3K-RELATED"/>
    <property type="match status" value="1"/>
</dbReference>
<dbReference type="Gene3D" id="1.10.510.10">
    <property type="entry name" value="Transferase(Phosphotransferase) domain 1"/>
    <property type="match status" value="1"/>
</dbReference>
<evidence type="ECO:0000313" key="5">
    <source>
        <dbReference type="EMBL" id="KAJ8662502.1"/>
    </source>
</evidence>
<feature type="region of interest" description="Disordered" evidence="3">
    <location>
        <begin position="357"/>
        <end position="392"/>
    </location>
</feature>
<feature type="compositionally biased region" description="Basic and acidic residues" evidence="3">
    <location>
        <begin position="380"/>
        <end position="390"/>
    </location>
</feature>
<dbReference type="GeneID" id="83208880"/>
<evidence type="ECO:0000256" key="3">
    <source>
        <dbReference type="SAM" id="MobiDB-lite"/>
    </source>
</evidence>
<evidence type="ECO:0000256" key="1">
    <source>
        <dbReference type="ARBA" id="ARBA00022741"/>
    </source>
</evidence>
<dbReference type="SUPFAM" id="SSF56112">
    <property type="entry name" value="Protein kinase-like (PK-like)"/>
    <property type="match status" value="1"/>
</dbReference>
<dbReference type="GO" id="GO:0005524">
    <property type="term" value="F:ATP binding"/>
    <property type="evidence" value="ECO:0007669"/>
    <property type="project" value="UniProtKB-KW"/>
</dbReference>
<evidence type="ECO:0000259" key="4">
    <source>
        <dbReference type="PROSITE" id="PS50011"/>
    </source>
</evidence>
<dbReference type="PANTHER" id="PTHR44329:SF298">
    <property type="entry name" value="MIXED LINEAGE KINASE DOMAIN-LIKE PROTEIN"/>
    <property type="match status" value="1"/>
</dbReference>
<evidence type="ECO:0000256" key="2">
    <source>
        <dbReference type="ARBA" id="ARBA00022840"/>
    </source>
</evidence>
<comment type="caution">
    <text evidence="5">The sequence shown here is derived from an EMBL/GenBank/DDBJ whole genome shotgun (WGS) entry which is preliminary data.</text>
</comment>
<keyword evidence="6" id="KW-1185">Reference proteome</keyword>
<dbReference type="InterPro" id="IPR011009">
    <property type="entry name" value="Kinase-like_dom_sf"/>
</dbReference>
<dbReference type="AlphaFoldDB" id="A0AAD7VBB0"/>
<proteinExistence type="predicted"/>
<evidence type="ECO:0000313" key="6">
    <source>
        <dbReference type="Proteomes" id="UP001234581"/>
    </source>
</evidence>
<dbReference type="PROSITE" id="PS50011">
    <property type="entry name" value="PROTEIN_KINASE_DOM"/>
    <property type="match status" value="1"/>
</dbReference>
<dbReference type="GO" id="GO:0004674">
    <property type="term" value="F:protein serine/threonine kinase activity"/>
    <property type="evidence" value="ECO:0007669"/>
    <property type="project" value="TreeGrafter"/>
</dbReference>
<dbReference type="Proteomes" id="UP001234581">
    <property type="component" value="Unassembled WGS sequence"/>
</dbReference>
<sequence>MLLRYLIPCDARFYSQYAVPLIETCPEHFDLDGFRACLANDASTTTDTDLQPTFHDFETAFHDFENDSNAQYEMHPKFGRYVWDLADQWYQKWNVIFSLDHMWNWIPKKDGSTTEDDMMQVDDALMMDNDTTTKRPFQSTTLQPWLDHITQRHHIHPDHRLLLERIYHQLLRLNQTNRPLALVGAGNINTLPFFPPTWFVDKQPQRPSTEGMASSFVARFVPPYRLTHVPERWDLVFLKGLTVMDIANQPSLDPIMLTAVIPAYGLTVVKDERTGYSQLAMVMKKATYGNLEDSLEREIPTTYDKPRALALSVTKKIKDIHWEYVHGNVHPRNILLNFADYVGDLADITFMQRANESHRQQQKRRWSEGMHSNNNSGSHGEQETKEDDSGRGYGRWPYLAPECKDMVMNGSRYQVTTAADIYALGIILWQLVSRVTFPDNALVDPFIYRIEPIPGVLKEWEDLYTDCLQKDPSKRPNAYTVYRRLEKIPEHVPVDPSTTEYIHRRRADIANFLRDHRLQGDEASFASVGDEVWTASVTRLVNQGLERYPSIIRFP</sequence>
<dbReference type="Pfam" id="PF00069">
    <property type="entry name" value="Pkinase"/>
    <property type="match status" value="1"/>
</dbReference>
<gene>
    <name evidence="5" type="ORF">O0I10_001462</name>
</gene>